<gene>
    <name evidence="2" type="ORF">IFM89_021640</name>
</gene>
<accession>A0A835M5Y9</accession>
<keyword evidence="3" id="KW-1185">Reference proteome</keyword>
<dbReference type="EMBL" id="JADFTS010000003">
    <property type="protein sequence ID" value="KAF9615069.1"/>
    <property type="molecule type" value="Genomic_DNA"/>
</dbReference>
<sequence>MELVSTQPQSQPQSTILIGENYQTMLKESIDQFLNEISRGISDFSGFVSIFFRLLHARVNPPLETIWFYSAVSFKTSVDQNDDVLTRVLKVKDLFQLLTTCSVSCNGLKSVAVISPVFYELWKVGLFQLLGKKALREIECLVEGVVSYVSICGCEDFGGNDKDENVEDLVTCFGDLVRVWTSDKAKGNVDVGESLKVFFPLVSEGIIDGLKGEVGVGYLAGVVIVQAFLLRLCLKLNAGVGLSKTVLQKELTSWAVCSITAFKNCCFFEILLKLLLESTLPVTSLLDSGDEAILRKVLCDAVILVDYSFLNNETETILTSHLMIRLAITRLIVAHEAIQDARKSGDQTKAISYINAFSRSRLPSTMVKWVTTQIGMDKKQVNPMPVLLKPFLVKWLLNFEQRGAKIFNNNALRLRAKSVFDESKADFEQRLLQPYSKVEDDLLFYIDNKREEKEEKKDDQEMLESINDAFTTAAHMMKFTANDERRKRKENRKSGDKSRLKFLKYNLHEHSVKKKFLPSDAHSSESEEENTNVDEEMEELDG</sequence>
<name>A0A835M5Y9_9MAGN</name>
<proteinExistence type="predicted"/>
<dbReference type="OrthoDB" id="1660458at2759"/>
<dbReference type="Proteomes" id="UP000631114">
    <property type="component" value="Unassembled WGS sequence"/>
</dbReference>
<dbReference type="PANTHER" id="PTHR35505">
    <property type="entry name" value="OS01G0600300 PROTEIN"/>
    <property type="match status" value="1"/>
</dbReference>
<reference evidence="2 3" key="1">
    <citation type="submission" date="2020-10" db="EMBL/GenBank/DDBJ databases">
        <title>The Coptis chinensis genome and diversification of protoberbering-type alkaloids.</title>
        <authorList>
            <person name="Wang B."/>
            <person name="Shu S."/>
            <person name="Song C."/>
            <person name="Liu Y."/>
        </authorList>
    </citation>
    <scope>NUCLEOTIDE SEQUENCE [LARGE SCALE GENOMIC DNA]</scope>
    <source>
        <strain evidence="2">HL-2020</strain>
        <tissue evidence="2">Leaf</tissue>
    </source>
</reference>
<evidence type="ECO:0000313" key="2">
    <source>
        <dbReference type="EMBL" id="KAF9615069.1"/>
    </source>
</evidence>
<evidence type="ECO:0000256" key="1">
    <source>
        <dbReference type="SAM" id="MobiDB-lite"/>
    </source>
</evidence>
<feature type="compositionally biased region" description="Acidic residues" evidence="1">
    <location>
        <begin position="526"/>
        <end position="542"/>
    </location>
</feature>
<protein>
    <submittedName>
        <fullName evidence="2">Uncharacterized protein</fullName>
    </submittedName>
</protein>
<evidence type="ECO:0000313" key="3">
    <source>
        <dbReference type="Proteomes" id="UP000631114"/>
    </source>
</evidence>
<feature type="region of interest" description="Disordered" evidence="1">
    <location>
        <begin position="514"/>
        <end position="542"/>
    </location>
</feature>
<dbReference type="AlphaFoldDB" id="A0A835M5Y9"/>
<dbReference type="PANTHER" id="PTHR35505:SF1">
    <property type="entry name" value="SNF2 DOMAIN PROTEIN"/>
    <property type="match status" value="1"/>
</dbReference>
<comment type="caution">
    <text evidence="2">The sequence shown here is derived from an EMBL/GenBank/DDBJ whole genome shotgun (WGS) entry which is preliminary data.</text>
</comment>
<organism evidence="2 3">
    <name type="scientific">Coptis chinensis</name>
    <dbReference type="NCBI Taxonomy" id="261450"/>
    <lineage>
        <taxon>Eukaryota</taxon>
        <taxon>Viridiplantae</taxon>
        <taxon>Streptophyta</taxon>
        <taxon>Embryophyta</taxon>
        <taxon>Tracheophyta</taxon>
        <taxon>Spermatophyta</taxon>
        <taxon>Magnoliopsida</taxon>
        <taxon>Ranunculales</taxon>
        <taxon>Ranunculaceae</taxon>
        <taxon>Coptidoideae</taxon>
        <taxon>Coptis</taxon>
    </lineage>
</organism>